<dbReference type="AlphaFoldDB" id="A0A197JE19"/>
<accession>A0A197JE19</accession>
<feature type="transmembrane region" description="Helical" evidence="2">
    <location>
        <begin position="54"/>
        <end position="74"/>
    </location>
</feature>
<evidence type="ECO:0000256" key="1">
    <source>
        <dbReference type="SAM" id="MobiDB-lite"/>
    </source>
</evidence>
<feature type="region of interest" description="Disordered" evidence="1">
    <location>
        <begin position="1"/>
        <end position="23"/>
    </location>
</feature>
<keyword evidence="2" id="KW-1133">Transmembrane helix</keyword>
<protein>
    <recommendedName>
        <fullName evidence="5">Transmembrane protein</fullName>
    </recommendedName>
</protein>
<proteinExistence type="predicted"/>
<keyword evidence="2" id="KW-0472">Membrane</keyword>
<evidence type="ECO:0000313" key="3">
    <source>
        <dbReference type="EMBL" id="OAQ22746.1"/>
    </source>
</evidence>
<organism evidence="3 4">
    <name type="scientific">Linnemannia elongata AG-77</name>
    <dbReference type="NCBI Taxonomy" id="1314771"/>
    <lineage>
        <taxon>Eukaryota</taxon>
        <taxon>Fungi</taxon>
        <taxon>Fungi incertae sedis</taxon>
        <taxon>Mucoromycota</taxon>
        <taxon>Mortierellomycotina</taxon>
        <taxon>Mortierellomycetes</taxon>
        <taxon>Mortierellales</taxon>
        <taxon>Mortierellaceae</taxon>
        <taxon>Linnemannia</taxon>
    </lineage>
</organism>
<evidence type="ECO:0000313" key="4">
    <source>
        <dbReference type="Proteomes" id="UP000078512"/>
    </source>
</evidence>
<keyword evidence="4" id="KW-1185">Reference proteome</keyword>
<reference evidence="3 4" key="1">
    <citation type="submission" date="2016-05" db="EMBL/GenBank/DDBJ databases">
        <title>Genome sequencing reveals origins of a unique bacterial endosymbiosis in the earliest lineages of terrestrial Fungi.</title>
        <authorList>
            <consortium name="DOE Joint Genome Institute"/>
            <person name="Uehling J."/>
            <person name="Gryganskyi A."/>
            <person name="Hameed K."/>
            <person name="Tschaplinski T."/>
            <person name="Misztal P."/>
            <person name="Wu S."/>
            <person name="Desiro A."/>
            <person name="Vande Pol N."/>
            <person name="Du Z.-Y."/>
            <person name="Zienkiewicz A."/>
            <person name="Zienkiewicz K."/>
            <person name="Morin E."/>
            <person name="Tisserant E."/>
            <person name="Splivallo R."/>
            <person name="Hainaut M."/>
            <person name="Henrissat B."/>
            <person name="Ohm R."/>
            <person name="Kuo A."/>
            <person name="Yan J."/>
            <person name="Lipzen A."/>
            <person name="Nolan M."/>
            <person name="Labutti K."/>
            <person name="Barry K."/>
            <person name="Goldstein A."/>
            <person name="Labbe J."/>
            <person name="Schadt C."/>
            <person name="Tuskan G."/>
            <person name="Grigoriev I."/>
            <person name="Martin F."/>
            <person name="Vilgalys R."/>
            <person name="Bonito G."/>
        </authorList>
    </citation>
    <scope>NUCLEOTIDE SEQUENCE [LARGE SCALE GENOMIC DNA]</scope>
    <source>
        <strain evidence="3 4">AG-77</strain>
    </source>
</reference>
<dbReference type="EMBL" id="KV442144">
    <property type="protein sequence ID" value="OAQ22746.1"/>
    <property type="molecule type" value="Genomic_DNA"/>
</dbReference>
<evidence type="ECO:0008006" key="5">
    <source>
        <dbReference type="Google" id="ProtNLM"/>
    </source>
</evidence>
<sequence length="119" mass="14187">MNEQERKKKNRREKRIENRKKNGMKRKLKTQVFVKVQRENGNKVRYVVHALQRWLFFFVGVTVVVVIGGVVPIVESVDVLLPFCERRRERVWCKKKVATWWGVQIDGPCCTKLLWFTKG</sequence>
<dbReference type="Proteomes" id="UP000078512">
    <property type="component" value="Unassembled WGS sequence"/>
</dbReference>
<keyword evidence="2" id="KW-0812">Transmembrane</keyword>
<name>A0A197JE19_9FUNG</name>
<gene>
    <name evidence="3" type="ORF">K457DRAFT_282524</name>
</gene>
<evidence type="ECO:0000256" key="2">
    <source>
        <dbReference type="SAM" id="Phobius"/>
    </source>
</evidence>